<feature type="transmembrane region" description="Helical" evidence="2">
    <location>
        <begin position="107"/>
        <end position="125"/>
    </location>
</feature>
<dbReference type="RefSeq" id="WP_179822839.1">
    <property type="nucleotide sequence ID" value="NZ_JACCFS010000001.1"/>
</dbReference>
<keyword evidence="5" id="KW-1185">Reference proteome</keyword>
<name>A0A7Z0JAC2_9ACTN</name>
<dbReference type="Pfam" id="PF08044">
    <property type="entry name" value="DUF1707"/>
    <property type="match status" value="1"/>
</dbReference>
<dbReference type="AlphaFoldDB" id="A0A7Z0JAC2"/>
<feature type="region of interest" description="Disordered" evidence="1">
    <location>
        <begin position="155"/>
        <end position="176"/>
    </location>
</feature>
<organism evidence="4 5">
    <name type="scientific">Nocardiopsis aegyptia</name>
    <dbReference type="NCBI Taxonomy" id="220378"/>
    <lineage>
        <taxon>Bacteria</taxon>
        <taxon>Bacillati</taxon>
        <taxon>Actinomycetota</taxon>
        <taxon>Actinomycetes</taxon>
        <taxon>Streptosporangiales</taxon>
        <taxon>Nocardiopsidaceae</taxon>
        <taxon>Nocardiopsis</taxon>
    </lineage>
</organism>
<proteinExistence type="predicted"/>
<feature type="domain" description="DUF1707" evidence="3">
    <location>
        <begin position="11"/>
        <end position="62"/>
    </location>
</feature>
<gene>
    <name evidence="4" type="ORF">HNR10_002156</name>
</gene>
<evidence type="ECO:0000313" key="4">
    <source>
        <dbReference type="EMBL" id="NYJ34275.1"/>
    </source>
</evidence>
<evidence type="ECO:0000256" key="2">
    <source>
        <dbReference type="SAM" id="Phobius"/>
    </source>
</evidence>
<protein>
    <recommendedName>
        <fullName evidence="3">DUF1707 domain-containing protein</fullName>
    </recommendedName>
</protein>
<keyword evidence="2" id="KW-0472">Membrane</keyword>
<feature type="transmembrane region" description="Helical" evidence="2">
    <location>
        <begin position="131"/>
        <end position="152"/>
    </location>
</feature>
<dbReference type="Proteomes" id="UP000572051">
    <property type="component" value="Unassembled WGS sequence"/>
</dbReference>
<comment type="caution">
    <text evidence="4">The sequence shown here is derived from an EMBL/GenBank/DDBJ whole genome shotgun (WGS) entry which is preliminary data.</text>
</comment>
<dbReference type="InterPro" id="IPR012551">
    <property type="entry name" value="DUF1707_SHOCT-like"/>
</dbReference>
<reference evidence="4 5" key="1">
    <citation type="submission" date="2020-07" db="EMBL/GenBank/DDBJ databases">
        <title>Sequencing the genomes of 1000 actinobacteria strains.</title>
        <authorList>
            <person name="Klenk H.-P."/>
        </authorList>
    </citation>
    <scope>NUCLEOTIDE SEQUENCE [LARGE SCALE GENOMIC DNA]</scope>
    <source>
        <strain evidence="4 5">DSM 44442</strain>
    </source>
</reference>
<feature type="region of interest" description="Disordered" evidence="1">
    <location>
        <begin position="65"/>
        <end position="106"/>
    </location>
</feature>
<evidence type="ECO:0000259" key="3">
    <source>
        <dbReference type="Pfam" id="PF08044"/>
    </source>
</evidence>
<keyword evidence="2" id="KW-1133">Transmembrane helix</keyword>
<keyword evidence="2" id="KW-0812">Transmembrane</keyword>
<evidence type="ECO:0000256" key="1">
    <source>
        <dbReference type="SAM" id="MobiDB-lite"/>
    </source>
</evidence>
<accession>A0A7Z0JAC2</accession>
<dbReference type="EMBL" id="JACCFS010000001">
    <property type="protein sequence ID" value="NYJ34275.1"/>
    <property type="molecule type" value="Genomic_DNA"/>
</dbReference>
<sequence length="176" mass="18990">MAGPGPDHSYRLSDDERDEALARLRTALSEGRLDLDEHESRSDTVLHAVTNTELVPLFEDLPPRLRPDAITAPEGSAAPAVPGPRQEAAPAERRAGDRRPDRSGHGVNVGGLVAWGGFLFFVWGLPTLVSGNVTGFLVFLGFFCMLVVGPAVGQHVKHRRRPEQGGQGRRGEIEDG</sequence>
<feature type="compositionally biased region" description="Basic and acidic residues" evidence="1">
    <location>
        <begin position="90"/>
        <end position="104"/>
    </location>
</feature>
<evidence type="ECO:0000313" key="5">
    <source>
        <dbReference type="Proteomes" id="UP000572051"/>
    </source>
</evidence>